<name>A0A0F9BQV7_9ZZZZ</name>
<protein>
    <submittedName>
        <fullName evidence="1">Uncharacterized protein</fullName>
    </submittedName>
</protein>
<reference evidence="1" key="1">
    <citation type="journal article" date="2015" name="Nature">
        <title>Complex archaea that bridge the gap between prokaryotes and eukaryotes.</title>
        <authorList>
            <person name="Spang A."/>
            <person name="Saw J.H."/>
            <person name="Jorgensen S.L."/>
            <person name="Zaremba-Niedzwiedzka K."/>
            <person name="Martijn J."/>
            <person name="Lind A.E."/>
            <person name="van Eijk R."/>
            <person name="Schleper C."/>
            <person name="Guy L."/>
            <person name="Ettema T.J."/>
        </authorList>
    </citation>
    <scope>NUCLEOTIDE SEQUENCE</scope>
</reference>
<comment type="caution">
    <text evidence="1">The sequence shown here is derived from an EMBL/GenBank/DDBJ whole genome shotgun (WGS) entry which is preliminary data.</text>
</comment>
<sequence length="81" mass="8965">DVALLAVRVFLVLDRPELLIPLRPLDVSCIAQVVCRQIQVVAGGDILLMGSTLRAPLPKWPHHIHDVGLRAARWDIDQVQG</sequence>
<feature type="non-terminal residue" evidence="1">
    <location>
        <position position="1"/>
    </location>
</feature>
<organism evidence="1">
    <name type="scientific">marine sediment metagenome</name>
    <dbReference type="NCBI Taxonomy" id="412755"/>
    <lineage>
        <taxon>unclassified sequences</taxon>
        <taxon>metagenomes</taxon>
        <taxon>ecological metagenomes</taxon>
    </lineage>
</organism>
<gene>
    <name evidence="1" type="ORF">LCGC14_2416980</name>
</gene>
<proteinExistence type="predicted"/>
<accession>A0A0F9BQV7</accession>
<dbReference type="EMBL" id="LAZR01036657">
    <property type="protein sequence ID" value="KKL24274.1"/>
    <property type="molecule type" value="Genomic_DNA"/>
</dbReference>
<evidence type="ECO:0000313" key="1">
    <source>
        <dbReference type="EMBL" id="KKL24274.1"/>
    </source>
</evidence>
<dbReference type="AlphaFoldDB" id="A0A0F9BQV7"/>